<feature type="transmembrane region" description="Helical" evidence="43">
    <location>
        <begin position="2282"/>
        <end position="2300"/>
    </location>
</feature>
<feature type="domain" description="PHD-type" evidence="44">
    <location>
        <begin position="292"/>
        <end position="342"/>
    </location>
</feature>
<keyword evidence="7" id="KW-0217">Developmental protein</keyword>
<keyword evidence="10" id="KW-0597">Phosphoprotein</keyword>
<evidence type="ECO:0000256" key="12">
    <source>
        <dbReference type="ARBA" id="ARBA00022723"/>
    </source>
</evidence>
<keyword evidence="48" id="KW-0808">Transferase</keyword>
<feature type="binding site" evidence="37">
    <location>
        <position position="2138"/>
    </location>
    <ligand>
        <name>Na(+)</name>
        <dbReference type="ChEBI" id="CHEBI:29101"/>
        <label>1</label>
    </ligand>
</feature>
<keyword evidence="48" id="KW-0489">Methyltransferase</keyword>
<dbReference type="CDD" id="cd16873">
    <property type="entry name" value="ARID_KDM5A"/>
    <property type="match status" value="1"/>
</dbReference>
<evidence type="ECO:0000256" key="33">
    <source>
        <dbReference type="ARBA" id="ARBA00034027"/>
    </source>
</evidence>
<feature type="binding site" evidence="37">
    <location>
        <position position="1803"/>
    </location>
    <ligand>
        <name>Na(+)</name>
        <dbReference type="ChEBI" id="CHEBI:29101"/>
        <label>1</label>
    </ligand>
</feature>
<feature type="transmembrane region" description="Helical" evidence="43">
    <location>
        <begin position="2035"/>
        <end position="2052"/>
    </location>
</feature>
<dbReference type="GO" id="GO:0034647">
    <property type="term" value="F:histone H3K4me/H3K4me2/H3K4me3 demethylase activity"/>
    <property type="evidence" value="ECO:0007669"/>
    <property type="project" value="UniProtKB-EC"/>
</dbReference>
<dbReference type="Gene3D" id="2.60.120.650">
    <property type="entry name" value="Cupin"/>
    <property type="match status" value="1"/>
</dbReference>
<keyword evidence="26 43" id="KW-0472">Membrane</keyword>
<feature type="transmembrane region" description="Helical" evidence="43">
    <location>
        <begin position="1955"/>
        <end position="1976"/>
    </location>
</feature>
<evidence type="ECO:0000256" key="17">
    <source>
        <dbReference type="ARBA" id="ARBA00022843"/>
    </source>
</evidence>
<comment type="caution">
    <text evidence="48">The sequence shown here is derived from an EMBL/GenBank/DDBJ whole genome shotgun (WGS) entry which is preliminary data.</text>
</comment>
<keyword evidence="22" id="KW-0560">Oxidoreductase</keyword>
<feature type="transmembrane region" description="Helical" evidence="43">
    <location>
        <begin position="2109"/>
        <end position="2137"/>
    </location>
</feature>
<dbReference type="Pfam" id="PF02928">
    <property type="entry name" value="zf-C5HC2"/>
    <property type="match status" value="1"/>
</dbReference>
<dbReference type="InterPro" id="IPR002981">
    <property type="entry name" value="Na/ntran_symport_GABA_GAT2"/>
</dbReference>
<keyword evidence="31" id="KW-0539">Nucleus</keyword>
<dbReference type="InterPro" id="IPR001606">
    <property type="entry name" value="ARID_dom"/>
</dbReference>
<evidence type="ECO:0000259" key="47">
    <source>
        <dbReference type="PROSITE" id="PS51184"/>
    </source>
</evidence>
<evidence type="ECO:0000256" key="11">
    <source>
        <dbReference type="ARBA" id="ARBA00022692"/>
    </source>
</evidence>
<keyword evidence="17" id="KW-0832">Ubl conjugation</keyword>
<evidence type="ECO:0000256" key="37">
    <source>
        <dbReference type="PIRSR" id="PIRSR600175-1"/>
    </source>
</evidence>
<dbReference type="Pfam" id="PF01388">
    <property type="entry name" value="ARID"/>
    <property type="match status" value="1"/>
</dbReference>
<evidence type="ECO:0000256" key="5">
    <source>
        <dbReference type="ARBA" id="ARBA00006801"/>
    </source>
</evidence>
<evidence type="ECO:0000256" key="43">
    <source>
        <dbReference type="SAM" id="Phobius"/>
    </source>
</evidence>
<comment type="cofactor">
    <cofactor evidence="1">
        <name>Fe(2+)</name>
        <dbReference type="ChEBI" id="CHEBI:29033"/>
    </cofactor>
</comment>
<dbReference type="InterPro" id="IPR011011">
    <property type="entry name" value="Znf_FYVE_PHD"/>
</dbReference>
<dbReference type="OrthoDB" id="1678912at2759"/>
<feature type="transmembrane region" description="Helical" evidence="43">
    <location>
        <begin position="2198"/>
        <end position="2222"/>
    </location>
</feature>
<dbReference type="PROSITE" id="PS50267">
    <property type="entry name" value="NA_NEUROTRAN_SYMP_3"/>
    <property type="match status" value="1"/>
</dbReference>
<dbReference type="SMART" id="SM00558">
    <property type="entry name" value="JmjC"/>
    <property type="match status" value="1"/>
</dbReference>
<evidence type="ECO:0000256" key="25">
    <source>
        <dbReference type="ARBA" id="ARBA00023108"/>
    </source>
</evidence>
<dbReference type="FunFam" id="2.60.120.650:FF:000001">
    <property type="entry name" value="Putative lysine-specific demethylase 5b"/>
    <property type="match status" value="1"/>
</dbReference>
<feature type="transmembrane region" description="Helical" evidence="43">
    <location>
        <begin position="1820"/>
        <end position="1841"/>
    </location>
</feature>
<feature type="domain" description="JmjN" evidence="46">
    <location>
        <begin position="19"/>
        <end position="60"/>
    </location>
</feature>
<evidence type="ECO:0000256" key="28">
    <source>
        <dbReference type="ARBA" id="ARBA00023159"/>
    </source>
</evidence>
<dbReference type="FunFam" id="3.30.40.10:FF:000613">
    <property type="entry name" value="lysine-specific demethylase 5A"/>
    <property type="match status" value="1"/>
</dbReference>
<evidence type="ECO:0000256" key="2">
    <source>
        <dbReference type="ARBA" id="ARBA00004554"/>
    </source>
</evidence>
<dbReference type="GO" id="GO:0045893">
    <property type="term" value="P:positive regulation of DNA-templated transcription"/>
    <property type="evidence" value="ECO:0007669"/>
    <property type="project" value="UniProtKB-ARBA"/>
</dbReference>
<feature type="compositionally biased region" description="Basic and acidic residues" evidence="42">
    <location>
        <begin position="1492"/>
        <end position="1503"/>
    </location>
</feature>
<dbReference type="GO" id="GO:0003677">
    <property type="term" value="F:DNA binding"/>
    <property type="evidence" value="ECO:0007669"/>
    <property type="project" value="InterPro"/>
</dbReference>
<dbReference type="EMBL" id="LSYS01004200">
    <property type="protein sequence ID" value="OPJ80590.1"/>
    <property type="molecule type" value="Genomic_DNA"/>
</dbReference>
<evidence type="ECO:0000256" key="22">
    <source>
        <dbReference type="ARBA" id="ARBA00023002"/>
    </source>
</evidence>
<dbReference type="FunFam" id="1.10.150.60:FF:000001">
    <property type="entry name" value="Putative lysine-specific demethylase 5b"/>
    <property type="match status" value="1"/>
</dbReference>
<name>A0A1V4K806_PATFA</name>
<dbReference type="Proteomes" id="UP000190648">
    <property type="component" value="Unassembled WGS sequence"/>
</dbReference>
<comment type="catalytic activity">
    <reaction evidence="35">
        <text>taurine(out) + chloride(out) + 2 Na(+)(out) = taurine(in) + chloride(in) + 2 Na(+)(in)</text>
        <dbReference type="Rhea" id="RHEA:71223"/>
        <dbReference type="ChEBI" id="CHEBI:17996"/>
        <dbReference type="ChEBI" id="CHEBI:29101"/>
        <dbReference type="ChEBI" id="CHEBI:507393"/>
    </reaction>
    <physiologicalReaction direction="left-to-right" evidence="35">
        <dbReference type="Rhea" id="RHEA:71224"/>
    </physiologicalReaction>
</comment>
<feature type="compositionally biased region" description="Acidic residues" evidence="42">
    <location>
        <begin position="1337"/>
        <end position="1349"/>
    </location>
</feature>
<dbReference type="InterPro" id="IPR004198">
    <property type="entry name" value="Znf_C5HC2"/>
</dbReference>
<dbReference type="Pfam" id="PF21323">
    <property type="entry name" value="KDM5_C-hel"/>
    <property type="match status" value="1"/>
</dbReference>
<dbReference type="CDD" id="cd15606">
    <property type="entry name" value="PHD2_KDM5A"/>
    <property type="match status" value="1"/>
</dbReference>
<proteinExistence type="inferred from homology"/>
<evidence type="ECO:0000256" key="10">
    <source>
        <dbReference type="ARBA" id="ARBA00022553"/>
    </source>
</evidence>
<feature type="binding site" evidence="37">
    <location>
        <position position="2070"/>
    </location>
    <ligand>
        <name>Na(+)</name>
        <dbReference type="ChEBI" id="CHEBI:29101"/>
        <label>1</label>
    </ligand>
</feature>
<keyword evidence="23" id="KW-0408">Iron</keyword>
<comment type="catalytic activity">
    <reaction evidence="34">
        <text>N(6),N(6),N(6)-trimethyl-L-lysyl(4)-[histone H3] + 3 2-oxoglutarate + 3 O2 = L-lysyl(4)-[histone H3] + 3 formaldehyde + 3 succinate + 3 CO2</text>
        <dbReference type="Rhea" id="RHEA:60208"/>
        <dbReference type="Rhea" id="RHEA-COMP:15537"/>
        <dbReference type="Rhea" id="RHEA-COMP:15547"/>
        <dbReference type="ChEBI" id="CHEBI:15379"/>
        <dbReference type="ChEBI" id="CHEBI:16526"/>
        <dbReference type="ChEBI" id="CHEBI:16810"/>
        <dbReference type="ChEBI" id="CHEBI:16842"/>
        <dbReference type="ChEBI" id="CHEBI:29969"/>
        <dbReference type="ChEBI" id="CHEBI:30031"/>
        <dbReference type="ChEBI" id="CHEBI:61961"/>
        <dbReference type="EC" id="1.14.11.67"/>
    </reaction>
</comment>
<dbReference type="SMART" id="SM00545">
    <property type="entry name" value="JmjN"/>
    <property type="match status" value="1"/>
</dbReference>
<dbReference type="PRINTS" id="PR01196">
    <property type="entry name" value="GAT2TRNSPORT"/>
</dbReference>
<evidence type="ECO:0000259" key="45">
    <source>
        <dbReference type="PROSITE" id="PS51011"/>
    </source>
</evidence>
<evidence type="ECO:0000256" key="29">
    <source>
        <dbReference type="ARBA" id="ARBA00023163"/>
    </source>
</evidence>
<evidence type="ECO:0000256" key="41">
    <source>
        <dbReference type="SAM" id="Coils"/>
    </source>
</evidence>
<evidence type="ECO:0000256" key="19">
    <source>
        <dbReference type="ARBA" id="ARBA00022853"/>
    </source>
</evidence>
<keyword evidence="27 38" id="KW-1015">Disulfide bond</keyword>
<evidence type="ECO:0000256" key="23">
    <source>
        <dbReference type="ARBA" id="ARBA00023004"/>
    </source>
</evidence>
<comment type="catalytic activity">
    <reaction evidence="36">
        <text>hypotaurine(out) + chloride(out) + 2 Na(+)(out) = hypotaurine(in) + chloride(in) + 2 Na(+)(in)</text>
        <dbReference type="Rhea" id="RHEA:71243"/>
        <dbReference type="ChEBI" id="CHEBI:17996"/>
        <dbReference type="ChEBI" id="CHEBI:29101"/>
        <dbReference type="ChEBI" id="CHEBI:57853"/>
    </reaction>
    <physiologicalReaction direction="left-to-right" evidence="36">
        <dbReference type="Rhea" id="RHEA:71244"/>
    </physiologicalReaction>
</comment>
<dbReference type="CDD" id="cd15686">
    <property type="entry name" value="PHD3_KDM5A"/>
    <property type="match status" value="1"/>
</dbReference>
<dbReference type="GO" id="GO:0016323">
    <property type="term" value="C:basolateral plasma membrane"/>
    <property type="evidence" value="ECO:0007669"/>
    <property type="project" value="UniProtKB-SubCell"/>
</dbReference>
<feature type="transmembrane region" description="Helical" evidence="43">
    <location>
        <begin position="2064"/>
        <end position="2089"/>
    </location>
</feature>
<keyword evidence="41" id="KW-0175">Coiled coil</keyword>
<protein>
    <recommendedName>
        <fullName evidence="40">Transporter</fullName>
    </recommendedName>
</protein>
<dbReference type="GO" id="GO:0005654">
    <property type="term" value="C:nucleoplasm"/>
    <property type="evidence" value="ECO:0007669"/>
    <property type="project" value="UniProtKB-ARBA"/>
</dbReference>
<dbReference type="InterPro" id="IPR001965">
    <property type="entry name" value="Znf_PHD"/>
</dbReference>
<dbReference type="InterPro" id="IPR048615">
    <property type="entry name" value="KDM5_C-hel"/>
</dbReference>
<dbReference type="CDD" id="cd11507">
    <property type="entry name" value="SLC6sbd_GAT2"/>
    <property type="match status" value="1"/>
</dbReference>
<dbReference type="PRINTS" id="PR00176">
    <property type="entry name" value="NANEUSMPORT"/>
</dbReference>
<keyword evidence="30" id="KW-0325">Glycoprotein</keyword>
<dbReference type="PROSITE" id="PS00610">
    <property type="entry name" value="NA_NEUROTRAN_SYMP_1"/>
    <property type="match status" value="1"/>
</dbReference>
<keyword evidence="49" id="KW-1185">Reference proteome</keyword>
<comment type="subcellular location">
    <subcellularLocation>
        <location evidence="2">Basolateral cell membrane</location>
        <topology evidence="2">Multi-pass membrane protein</topology>
    </subcellularLocation>
    <subcellularLocation>
        <location evidence="3">Nucleus</location>
        <location evidence="3">Nucleolus</location>
    </subcellularLocation>
</comment>
<keyword evidence="9" id="KW-1017">Isopeptide bond</keyword>
<dbReference type="Pfam" id="PF00628">
    <property type="entry name" value="PHD"/>
    <property type="match status" value="2"/>
</dbReference>
<comment type="catalytic activity">
    <reaction evidence="33">
        <text>beta-alanine(out) + chloride(out) + 2 Na(+)(out) = beta-alanine(in) + chloride(in) + 2 Na(+)(in)</text>
        <dbReference type="Rhea" id="RHEA:71247"/>
        <dbReference type="ChEBI" id="CHEBI:17996"/>
        <dbReference type="ChEBI" id="CHEBI:29101"/>
        <dbReference type="ChEBI" id="CHEBI:57966"/>
    </reaction>
    <physiologicalReaction direction="left-to-right" evidence="33">
        <dbReference type="Rhea" id="RHEA:71248"/>
    </physiologicalReaction>
</comment>
<dbReference type="SUPFAM" id="SSF57903">
    <property type="entry name" value="FYVE/PHD zinc finger"/>
    <property type="match status" value="3"/>
</dbReference>
<keyword evidence="37" id="KW-0915">Sodium</keyword>
<feature type="region of interest" description="Disordered" evidence="42">
    <location>
        <begin position="1327"/>
        <end position="1349"/>
    </location>
</feature>
<reference evidence="48 49" key="1">
    <citation type="submission" date="2016-02" db="EMBL/GenBank/DDBJ databases">
        <title>Band-tailed pigeon sequencing and assembly.</title>
        <authorList>
            <person name="Soares A.E."/>
            <person name="Novak B.J."/>
            <person name="Rice E.S."/>
            <person name="O'Connell B."/>
            <person name="Chang D."/>
            <person name="Weber S."/>
            <person name="Shapiro B."/>
        </authorList>
    </citation>
    <scope>NUCLEOTIDE SEQUENCE [LARGE SCALE GENOMIC DNA]</scope>
    <source>
        <strain evidence="48">BTP2013</strain>
        <tissue evidence="48">Blood</tissue>
    </source>
</reference>
<feature type="domain" description="JmjC" evidence="47">
    <location>
        <begin position="436"/>
        <end position="602"/>
    </location>
</feature>
<keyword evidence="25" id="KW-0090">Biological rhythms</keyword>
<evidence type="ECO:0000256" key="30">
    <source>
        <dbReference type="ARBA" id="ARBA00023180"/>
    </source>
</evidence>
<evidence type="ECO:0000256" key="31">
    <source>
        <dbReference type="ARBA" id="ARBA00023242"/>
    </source>
</evidence>
<dbReference type="PROSITE" id="PS51011">
    <property type="entry name" value="ARID"/>
    <property type="match status" value="1"/>
</dbReference>
<dbReference type="InterPro" id="IPR036431">
    <property type="entry name" value="ARID_dom_sf"/>
</dbReference>
<evidence type="ECO:0000256" key="15">
    <source>
        <dbReference type="ARBA" id="ARBA00022775"/>
    </source>
</evidence>
<feature type="transmembrane region" description="Helical" evidence="43">
    <location>
        <begin position="2168"/>
        <end position="2192"/>
    </location>
</feature>
<evidence type="ECO:0000256" key="21">
    <source>
        <dbReference type="ARBA" id="ARBA00022989"/>
    </source>
</evidence>
<keyword evidence="28" id="KW-0010">Activator</keyword>
<evidence type="ECO:0000256" key="27">
    <source>
        <dbReference type="ARBA" id="ARBA00023157"/>
    </source>
</evidence>
<dbReference type="GO" id="GO:0048511">
    <property type="term" value="P:rhythmic process"/>
    <property type="evidence" value="ECO:0007669"/>
    <property type="project" value="UniProtKB-KW"/>
</dbReference>
<dbReference type="PROSITE" id="PS01359">
    <property type="entry name" value="ZF_PHD_1"/>
    <property type="match status" value="2"/>
</dbReference>
<evidence type="ECO:0000256" key="13">
    <source>
        <dbReference type="ARBA" id="ARBA00022737"/>
    </source>
</evidence>
<evidence type="ECO:0000256" key="26">
    <source>
        <dbReference type="ARBA" id="ARBA00023136"/>
    </source>
</evidence>
<dbReference type="PROSITE" id="PS51184">
    <property type="entry name" value="JMJC"/>
    <property type="match status" value="1"/>
</dbReference>
<dbReference type="STRING" id="372326.A0A1V4K806"/>
<keyword evidence="8" id="KW-1003">Cell membrane</keyword>
<dbReference type="InterPro" id="IPR047970">
    <property type="entry name" value="KDM5A_PHD2"/>
</dbReference>
<evidence type="ECO:0000256" key="16">
    <source>
        <dbReference type="ARBA" id="ARBA00022833"/>
    </source>
</evidence>
<dbReference type="CDD" id="cd15602">
    <property type="entry name" value="PHD1_KDM5A"/>
    <property type="match status" value="1"/>
</dbReference>
<dbReference type="Pfam" id="PF02373">
    <property type="entry name" value="JmjC"/>
    <property type="match status" value="1"/>
</dbReference>
<keyword evidence="24" id="KW-0805">Transcription regulation</keyword>
<dbReference type="SUPFAM" id="SSF46774">
    <property type="entry name" value="ARID-like"/>
    <property type="match status" value="1"/>
</dbReference>
<comment type="catalytic activity">
    <reaction evidence="32">
        <text>4-aminobutanoate(out) + chloride(out) + 2 Na(+)(out) = 4-aminobutanoate(in) + chloride(in) + 2 Na(+)(in)</text>
        <dbReference type="Rhea" id="RHEA:70687"/>
        <dbReference type="ChEBI" id="CHEBI:17996"/>
        <dbReference type="ChEBI" id="CHEBI:29101"/>
        <dbReference type="ChEBI" id="CHEBI:59888"/>
    </reaction>
    <physiologicalReaction direction="left-to-right" evidence="32">
        <dbReference type="Rhea" id="RHEA:70688"/>
    </physiologicalReaction>
</comment>
<dbReference type="GO" id="GO:0005730">
    <property type="term" value="C:nucleolus"/>
    <property type="evidence" value="ECO:0007669"/>
    <property type="project" value="UniProtKB-SubCell"/>
</dbReference>
<evidence type="ECO:0000256" key="7">
    <source>
        <dbReference type="ARBA" id="ARBA00022473"/>
    </source>
</evidence>
<feature type="disulfide bond" evidence="38">
    <location>
        <begin position="1902"/>
        <end position="1911"/>
    </location>
</feature>
<dbReference type="GO" id="GO:0008270">
    <property type="term" value="F:zinc ion binding"/>
    <property type="evidence" value="ECO:0007669"/>
    <property type="project" value="UniProtKB-KW"/>
</dbReference>
<evidence type="ECO:0000256" key="38">
    <source>
        <dbReference type="PIRSR" id="PIRSR600175-2"/>
    </source>
</evidence>
<dbReference type="InterPro" id="IPR003349">
    <property type="entry name" value="JmjN"/>
</dbReference>
<dbReference type="InterPro" id="IPR000175">
    <property type="entry name" value="Na/ntran_symport"/>
</dbReference>
<dbReference type="PROSITE" id="PS51183">
    <property type="entry name" value="JMJN"/>
    <property type="match status" value="1"/>
</dbReference>
<dbReference type="GO" id="GO:0008168">
    <property type="term" value="F:methyltransferase activity"/>
    <property type="evidence" value="ECO:0007669"/>
    <property type="project" value="UniProtKB-KW"/>
</dbReference>
<keyword evidence="13" id="KW-0677">Repeat</keyword>
<dbReference type="SMART" id="SM01014">
    <property type="entry name" value="ARID"/>
    <property type="match status" value="1"/>
</dbReference>
<evidence type="ECO:0000256" key="9">
    <source>
        <dbReference type="ARBA" id="ARBA00022499"/>
    </source>
</evidence>
<dbReference type="InterPro" id="IPR003347">
    <property type="entry name" value="JmjC_dom"/>
</dbReference>
<feature type="transmembrane region" description="Helical" evidence="43">
    <location>
        <begin position="1988"/>
        <end position="2015"/>
    </location>
</feature>
<evidence type="ECO:0000313" key="49">
    <source>
        <dbReference type="Proteomes" id="UP000190648"/>
    </source>
</evidence>
<evidence type="ECO:0000256" key="40">
    <source>
        <dbReference type="RuleBase" id="RU003732"/>
    </source>
</evidence>
<dbReference type="SUPFAM" id="SSF161070">
    <property type="entry name" value="SNF-like"/>
    <property type="match status" value="1"/>
</dbReference>
<keyword evidence="18 40" id="KW-0769">Symport</keyword>
<dbReference type="PANTHER" id="PTHR11616">
    <property type="entry name" value="SODIUM/CHLORIDE DEPENDENT TRANSPORTER"/>
    <property type="match status" value="1"/>
</dbReference>
<keyword evidence="11 40" id="KW-0812">Transmembrane</keyword>
<feature type="domain" description="ARID" evidence="45">
    <location>
        <begin position="84"/>
        <end position="174"/>
    </location>
</feature>
<feature type="binding site" evidence="37">
    <location>
        <position position="2038"/>
    </location>
    <ligand>
        <name>Na(+)</name>
        <dbReference type="ChEBI" id="CHEBI:29101"/>
        <label>1</label>
    </ligand>
</feature>
<dbReference type="SMART" id="SM00249">
    <property type="entry name" value="PHD"/>
    <property type="match status" value="3"/>
</dbReference>
<dbReference type="FunFam" id="3.30.40.10:FF:000023">
    <property type="entry name" value="Lysine (K)-specific demethylase 5A"/>
    <property type="match status" value="1"/>
</dbReference>
<feature type="domain" description="PHD-type" evidence="44">
    <location>
        <begin position="1161"/>
        <end position="1218"/>
    </location>
</feature>
<evidence type="ECO:0000256" key="35">
    <source>
        <dbReference type="ARBA" id="ARBA00049062"/>
    </source>
</evidence>
<dbReference type="InterPro" id="IPR013083">
    <property type="entry name" value="Znf_RING/FYVE/PHD"/>
</dbReference>
<evidence type="ECO:0000256" key="24">
    <source>
        <dbReference type="ARBA" id="ARBA00023015"/>
    </source>
</evidence>
<dbReference type="InterPro" id="IPR047972">
    <property type="entry name" value="KDM5A_PHD3"/>
</dbReference>
<dbReference type="InterPro" id="IPR047973">
    <property type="entry name" value="KDM5A_PHD1"/>
</dbReference>
<dbReference type="InterPro" id="IPR013637">
    <property type="entry name" value="Lys_sp_deMease-like_dom"/>
</dbReference>
<evidence type="ECO:0000256" key="39">
    <source>
        <dbReference type="PROSITE-ProRule" id="PRU00146"/>
    </source>
</evidence>
<evidence type="ECO:0000256" key="34">
    <source>
        <dbReference type="ARBA" id="ARBA00048734"/>
    </source>
</evidence>
<accession>A0A1V4K806</accession>
<dbReference type="GO" id="GO:0006836">
    <property type="term" value="P:neurotransmitter transport"/>
    <property type="evidence" value="ECO:0007669"/>
    <property type="project" value="UniProtKB-KW"/>
</dbReference>
<dbReference type="Gene3D" id="3.30.40.10">
    <property type="entry name" value="Zinc/RING finger domain, C3HC4 (zinc finger)"/>
    <property type="match status" value="3"/>
</dbReference>
<dbReference type="GO" id="GO:0032259">
    <property type="term" value="P:methylation"/>
    <property type="evidence" value="ECO:0007669"/>
    <property type="project" value="UniProtKB-KW"/>
</dbReference>
<feature type="transmembrane region" description="Helical" evidence="43">
    <location>
        <begin position="2243"/>
        <end position="2262"/>
    </location>
</feature>
<feature type="binding site" evidence="37">
    <location>
        <position position="2135"/>
    </location>
    <ligand>
        <name>Na(+)</name>
        <dbReference type="ChEBI" id="CHEBI:29101"/>
        <label>1</label>
    </ligand>
</feature>
<evidence type="ECO:0000256" key="18">
    <source>
        <dbReference type="ARBA" id="ARBA00022847"/>
    </source>
</evidence>
<keyword evidence="16" id="KW-0862">Zinc</keyword>
<organism evidence="48 49">
    <name type="scientific">Patagioenas fasciata monilis</name>
    <dbReference type="NCBI Taxonomy" id="372326"/>
    <lineage>
        <taxon>Eukaryota</taxon>
        <taxon>Metazoa</taxon>
        <taxon>Chordata</taxon>
        <taxon>Craniata</taxon>
        <taxon>Vertebrata</taxon>
        <taxon>Euteleostomi</taxon>
        <taxon>Archelosauria</taxon>
        <taxon>Archosauria</taxon>
        <taxon>Dinosauria</taxon>
        <taxon>Saurischia</taxon>
        <taxon>Theropoda</taxon>
        <taxon>Coelurosauria</taxon>
        <taxon>Aves</taxon>
        <taxon>Neognathae</taxon>
        <taxon>Neoaves</taxon>
        <taxon>Columbimorphae</taxon>
        <taxon>Columbiformes</taxon>
        <taxon>Columbidae</taxon>
        <taxon>Patagioenas</taxon>
    </lineage>
</organism>
<evidence type="ECO:0000256" key="42">
    <source>
        <dbReference type="SAM" id="MobiDB-lite"/>
    </source>
</evidence>
<keyword evidence="6 40" id="KW-0813">Transport</keyword>
<comment type="similarity">
    <text evidence="5">Belongs to the JARID1 histone demethylase family.</text>
</comment>
<evidence type="ECO:0000256" key="4">
    <source>
        <dbReference type="ARBA" id="ARBA00006614"/>
    </source>
</evidence>
<evidence type="ECO:0000256" key="3">
    <source>
        <dbReference type="ARBA" id="ARBA00004604"/>
    </source>
</evidence>
<evidence type="ECO:0000259" key="46">
    <source>
        <dbReference type="PROSITE" id="PS51183"/>
    </source>
</evidence>
<evidence type="ECO:0000259" key="44">
    <source>
        <dbReference type="PROSITE" id="PS50016"/>
    </source>
</evidence>
<dbReference type="GO" id="GO:0005332">
    <property type="term" value="F:gamma-aminobutyric acid:sodium:chloride symporter activity"/>
    <property type="evidence" value="ECO:0007669"/>
    <property type="project" value="InterPro"/>
</dbReference>
<dbReference type="InterPro" id="IPR047974">
    <property type="entry name" value="KDM5A_ARID"/>
</dbReference>
<evidence type="ECO:0000313" key="48">
    <source>
        <dbReference type="EMBL" id="OPJ80590.1"/>
    </source>
</evidence>
<evidence type="ECO:0000256" key="20">
    <source>
        <dbReference type="ARBA" id="ARBA00022964"/>
    </source>
</evidence>
<dbReference type="Pfam" id="PF00209">
    <property type="entry name" value="SNF"/>
    <property type="match status" value="1"/>
</dbReference>
<keyword evidence="21 43" id="KW-1133">Transmembrane helix</keyword>
<dbReference type="FunFam" id="3.30.40.10:FF:000368">
    <property type="entry name" value="Lysine demethylase 5A"/>
    <property type="match status" value="1"/>
</dbReference>
<dbReference type="GO" id="GO:0042995">
    <property type="term" value="C:cell projection"/>
    <property type="evidence" value="ECO:0007669"/>
    <property type="project" value="TreeGrafter"/>
</dbReference>
<feature type="region of interest" description="Disordered" evidence="42">
    <location>
        <begin position="1407"/>
        <end position="1435"/>
    </location>
</feature>
<feature type="domain" description="PHD-type" evidence="44">
    <location>
        <begin position="1607"/>
        <end position="1661"/>
    </location>
</feature>
<evidence type="ECO:0000256" key="6">
    <source>
        <dbReference type="ARBA" id="ARBA00022448"/>
    </source>
</evidence>
<dbReference type="PANTHER" id="PTHR11616:SF111">
    <property type="entry name" value="SODIUM- AND CHLORIDE-DEPENDENT GABA TRANSPORTER 2"/>
    <property type="match status" value="1"/>
</dbReference>
<gene>
    <name evidence="48" type="primary">KDM5A</name>
    <name evidence="48" type="ORF">AV530_010866</name>
</gene>
<keyword evidence="20" id="KW-0223">Dioxygenase</keyword>
<dbReference type="SUPFAM" id="SSF51197">
    <property type="entry name" value="Clavaminate synthase-like"/>
    <property type="match status" value="1"/>
</dbReference>
<feature type="binding site" evidence="37">
    <location>
        <position position="1796"/>
    </location>
    <ligand>
        <name>Na(+)</name>
        <dbReference type="ChEBI" id="CHEBI:29101"/>
        <label>1</label>
    </ligand>
</feature>
<keyword evidence="19" id="KW-0156">Chromatin regulator</keyword>
<feature type="region of interest" description="Disordered" evidence="42">
    <location>
        <begin position="1492"/>
        <end position="1514"/>
    </location>
</feature>
<dbReference type="PROSITE" id="PS00754">
    <property type="entry name" value="NA_NEUROTRAN_SYMP_2"/>
    <property type="match status" value="1"/>
</dbReference>
<evidence type="ECO:0000256" key="8">
    <source>
        <dbReference type="ARBA" id="ARBA00022475"/>
    </source>
</evidence>
<dbReference type="InterPro" id="IPR037272">
    <property type="entry name" value="SNS_sf"/>
</dbReference>
<keyword evidence="29" id="KW-0804">Transcription</keyword>
<dbReference type="SMART" id="SM00501">
    <property type="entry name" value="BRIGHT"/>
    <property type="match status" value="1"/>
</dbReference>
<sequence>MSGGGGSCYAAEFVPPPECPVFEPSWEEFSDPLGFIGRIRGLAEKTGICKIRPPKDWQPPFACEVQSFRFTPRIQRLNELEAMTRVKLDFLDQLAKFWELQGSNLKIPVVERKILDLYGLSKIVASKGGFEVVTKEKKWSKVASRLGYLPGKGTGSLLKSHYERLLYPYELFQSGVSLMGIQKPNLDLKEKVEAEDLSSDAQASPKQASRMNVVLKRTRRVKSQSEAGEMSRNTELKKLQIFGAGPKMMGLGLGAKDKEDEVTRRRKGTRSEAFGMQMRQRKGTLSVNFVDLYVCLFCGRGNNEDKLLLCDGCDDSYHTFCLIPPLPDVPKGDWRCPKCVAEECNKPREAFGFEQAVREYTLQSFGEMADNFKSDYFNMPVHMVPTELVEKEFWRLVSSIEEDVIVEYGADISSKDFGSGFPVKDGRRKLMPEEEDYALSGWNLNNMPILEQSVLAHINADISGMKVPWLYVGMCFSSFCWHIEDHWSYSINYLHWGEPKTWYGVPSHAAEQLEDVMKELAPELFESQPDLLHQLVTIMNPNVLMEHGVPVYRTNQCAGEFVVTFPRAYHSGFNQGYNFAEAVNFCTADWLPIGRQCVSHYRRLGRHCVFSHEELLFKMAADPECLDVGLAAMVCKEMTLMIEEETRLRESVVQMGVLMSEEEVFELVPDDERQCTACRTTCFLSALTCSCNPERLVCLYHPSDLCPCPMQKKCLRYRYPLEDLPSLLYGVKVRAQSYDTWVSRVTEALSANLNHKKDVIELRVMLEDAEDRKYPENDLFRRLRDAVKEAETCASVAQLLLSKKQKHSRQSQDSGRTRTKLTMEELKAFVQQLFSLPCVISQARQVKNLLDDVEEFHERAQEAMMDEVPDSSKLQELIDMGSGLYVELPELPRLKQELQQARWLDEVRSTLLDPQRVTLDVMKKLIDSGVGLAPHHAVEKAMAELQELLTVSERWEEKAKVCLQARPRQSMMALEGIVNEAKNIPAYLPNVLALKEALQRARDWTAKVEAIQNGNNYAYLEQLENLSAKGRPIPVRLDALPQLESQVAAARAWRERTGRTFLKKNSSYSLLQVLSPRTDIGVYGSSKNRRKRAKELMEKEKEKDLDLESLSELEDGLEEARDTAAVVAIFKEREQKEIEAMHALRAANLAKMTMVDRIEEVKFCICRKTASGFMLQCELCKDWFHSGCVPLPKTSSQKKGSSWQAKEVKFLCPLCMRSRRPRLETILSLLVSLQKLPVRLPEGEALQCLTERAMSWQDRARQALATDELSSALAKLSVLSQRMVEQAAREKTEKIISAELQKAAANPDLQGHLTSFQQSAFNRVIGSVSSSPRQTVDYDDEETDSDEDIRETYGYDIKDNASVKSSSSLEPNLFCDEEIPVKSEEVVTHMWTAPSFCAEHAYSSASKSCSQGSSTPRKQPRKSPLVPRSLEPPVLELSPGAKAQLEDLMMIGDLLEVSLDETQHIWRILQATHPPSEDRFLHVMEDDSMDEKPLKMRGRDSSERKRKRKLERAEQFFGDMKQKSKDLKKLEKPKKKKLKLTMDKTKELNKLAKKLAKEEERKKKREKAVVTKVELAKESAEKKREKKVLDIPSKYDWSGAEESDDENAVCAAQNCQRPCKDKVDWVQCDGGCDEWFHQICVGVSPEMAENEDYICINCAKKPMQGPGSPAHAPPPPFLLSYKLPVEDLKETTGDISPPTLLRLPVYSQRSCETANCLSRAFPTLQLSVSSPRCCSPPPSRSILHAGGMDYRVPGAVSNGETVSAHPIMEKEKEEKDQTLERGQWNNKLEYVLSVAGEIIGLGNVWRFPYLCYKNGGGAFFIPYLIFLFTCGIPVFFLETALGQYTSQGGVTAWRRICPLFEGIGYASQVIVVLLNFYYIVVLAWALFYLFSSFTIDLPWGSCDHEWNTGNCMELQKANSTLNVTNENATSPVIEFWERRVLKISDGIQHLGSLRWELALCLLLAWIICYFCIWKGVKSTGKVVYFTATFPYLMLVVLLIRGVSLPGASQGILFYLYPDLSRLGDPQVWMDAGTQIFFSYAICLGCLTALGSYNKYHNNCYRDCVALCFLNSGTSFVAGFAIFSILGFMAEEQGVPIAEVAESGPGLAFIAYPRAVVMLPFSPLWACFFFLMVVLLGLDSQFVCVESLVTAIVDMYPTIFRKKNRRETLILLVSILSFLVGLVMLTEGGMYVFQLFDYYAASGMCLLFVAIFETLCIAWVYGAERFYDNIEDMIGYRPWSIIKYCWLFITPAVCMATFLFSLIKYTPLTYNKKYVYPWWGDTLGWLLALSSMVCIPLWIIYKLSSIKGSLRERLRQLTCPLEDLPSRPGTGQPLPSTRAGLLMMTELESHC</sequence>
<dbReference type="PROSITE" id="PS50016">
    <property type="entry name" value="ZF_PHD_2"/>
    <property type="match status" value="3"/>
</dbReference>
<evidence type="ECO:0000256" key="1">
    <source>
        <dbReference type="ARBA" id="ARBA00001954"/>
    </source>
</evidence>
<evidence type="ECO:0000256" key="36">
    <source>
        <dbReference type="ARBA" id="ARBA00049351"/>
    </source>
</evidence>
<dbReference type="Gene3D" id="1.10.150.60">
    <property type="entry name" value="ARID DNA-binding domain"/>
    <property type="match status" value="1"/>
</dbReference>
<keyword evidence="15" id="KW-0532">Neurotransmitter transport</keyword>
<keyword evidence="12 37" id="KW-0479">Metal-binding</keyword>
<comment type="similarity">
    <text evidence="4">Belongs to the sodium:neurotransmitter symporter (SNF) (TC 2.A.22) family. SLC6A13 subfamily.</text>
</comment>
<dbReference type="InterPro" id="IPR019786">
    <property type="entry name" value="Zinc_finger_PHD-type_CS"/>
</dbReference>
<evidence type="ECO:0000256" key="32">
    <source>
        <dbReference type="ARBA" id="ARBA00033998"/>
    </source>
</evidence>
<keyword evidence="14 39" id="KW-0863">Zinc-finger</keyword>
<dbReference type="InterPro" id="IPR019787">
    <property type="entry name" value="Znf_PHD-finger"/>
</dbReference>
<evidence type="ECO:0000256" key="14">
    <source>
        <dbReference type="ARBA" id="ARBA00022771"/>
    </source>
</evidence>
<dbReference type="Pfam" id="PF08429">
    <property type="entry name" value="PLU-1"/>
    <property type="match status" value="1"/>
</dbReference>
<dbReference type="Pfam" id="PF02375">
    <property type="entry name" value="JmjN"/>
    <property type="match status" value="1"/>
</dbReference>
<feature type="transmembrane region" description="Helical" evidence="43">
    <location>
        <begin position="1862"/>
        <end position="1890"/>
    </location>
</feature>
<feature type="coiled-coil region" evidence="41">
    <location>
        <begin position="1541"/>
        <end position="1568"/>
    </location>
</feature>
<feature type="binding site" evidence="37">
    <location>
        <position position="2139"/>
    </location>
    <ligand>
        <name>Na(+)</name>
        <dbReference type="ChEBI" id="CHEBI:29101"/>
        <label>1</label>
    </ligand>
</feature>